<evidence type="ECO:0000256" key="1">
    <source>
        <dbReference type="ARBA" id="ARBA00001974"/>
    </source>
</evidence>
<dbReference type="GO" id="GO:0046416">
    <property type="term" value="P:D-amino acid metabolic process"/>
    <property type="evidence" value="ECO:0007669"/>
    <property type="project" value="InterPro"/>
</dbReference>
<gene>
    <name evidence="10" type="ORF">IQ24_02574</name>
</gene>
<dbReference type="InterPro" id="IPR023209">
    <property type="entry name" value="DAO"/>
</dbReference>
<evidence type="ECO:0000259" key="9">
    <source>
        <dbReference type="Pfam" id="PF01266"/>
    </source>
</evidence>
<dbReference type="AlphaFoldDB" id="A0A562NN54"/>
<evidence type="ECO:0000313" key="10">
    <source>
        <dbReference type="EMBL" id="TWI33431.1"/>
    </source>
</evidence>
<evidence type="ECO:0000256" key="2">
    <source>
        <dbReference type="ARBA" id="ARBA00006730"/>
    </source>
</evidence>
<dbReference type="GO" id="GO:0003884">
    <property type="term" value="F:D-amino-acid oxidase activity"/>
    <property type="evidence" value="ECO:0007669"/>
    <property type="project" value="UniProtKB-EC"/>
</dbReference>
<comment type="caution">
    <text evidence="10">The sequence shown here is derived from an EMBL/GenBank/DDBJ whole genome shotgun (WGS) entry which is preliminary data.</text>
</comment>
<dbReference type="SUPFAM" id="SSF54373">
    <property type="entry name" value="FAD-linked reductases, C-terminal domain"/>
    <property type="match status" value="1"/>
</dbReference>
<evidence type="ECO:0000256" key="3">
    <source>
        <dbReference type="ARBA" id="ARBA00022630"/>
    </source>
</evidence>
<dbReference type="Proteomes" id="UP000316225">
    <property type="component" value="Unassembled WGS sequence"/>
</dbReference>
<dbReference type="RefSeq" id="WP_145398436.1">
    <property type="nucleotide sequence ID" value="NZ_VLKU01000007.1"/>
</dbReference>
<evidence type="ECO:0000313" key="11">
    <source>
        <dbReference type="Proteomes" id="UP000316225"/>
    </source>
</evidence>
<organism evidence="10 11">
    <name type="scientific">Paracoccus sulfuroxidans</name>
    <dbReference type="NCBI Taxonomy" id="384678"/>
    <lineage>
        <taxon>Bacteria</taxon>
        <taxon>Pseudomonadati</taxon>
        <taxon>Pseudomonadota</taxon>
        <taxon>Alphaproteobacteria</taxon>
        <taxon>Rhodobacterales</taxon>
        <taxon>Paracoccaceae</taxon>
        <taxon>Paracoccus</taxon>
    </lineage>
</organism>
<dbReference type="OrthoDB" id="9790035at2"/>
<dbReference type="SUPFAM" id="SSF51905">
    <property type="entry name" value="FAD/NAD(P)-binding domain"/>
    <property type="match status" value="1"/>
</dbReference>
<evidence type="ECO:0000256" key="5">
    <source>
        <dbReference type="ARBA" id="ARBA00023002"/>
    </source>
</evidence>
<keyword evidence="5" id="KW-0560">Oxidoreductase</keyword>
<name>A0A562NN54_9RHOB</name>
<keyword evidence="11" id="KW-1185">Reference proteome</keyword>
<dbReference type="Gene3D" id="3.50.50.60">
    <property type="entry name" value="FAD/NAD(P)-binding domain"/>
    <property type="match status" value="2"/>
</dbReference>
<evidence type="ECO:0000256" key="7">
    <source>
        <dbReference type="ARBA" id="ARBA00039751"/>
    </source>
</evidence>
<comment type="cofactor">
    <cofactor evidence="1">
        <name>FAD</name>
        <dbReference type="ChEBI" id="CHEBI:57692"/>
    </cofactor>
</comment>
<proteinExistence type="inferred from homology"/>
<keyword evidence="4" id="KW-0274">FAD</keyword>
<feature type="domain" description="FAD dependent oxidoreductase" evidence="9">
    <location>
        <begin position="5"/>
        <end position="310"/>
    </location>
</feature>
<dbReference type="InterPro" id="IPR006076">
    <property type="entry name" value="FAD-dep_OxRdtase"/>
</dbReference>
<accession>A0A562NN54</accession>
<dbReference type="PANTHER" id="PTHR11530">
    <property type="entry name" value="D-AMINO ACID OXIDASE"/>
    <property type="match status" value="1"/>
</dbReference>
<sequence>MTQTITIRGAGVMGLTIATELANRGLPVRIIDPALGPGPQACSWWAGGMLAPHCESESAEPVVVRLGLDAADWWEANGAPVTRRGTLVLAMSRDRTELDRFARLTTHHQLLDGDQIGALEPDLAGRMTRGLYYESEAHLDPRKSLAALRQRLKERGVEFLPEGEAPGLTVDARGLSARDQLTDLRGVRGEMMVIRCPEVNLTRTVRLLHPRIPLYVVPRGEGVYMLGATMLESGARTHVTARAAVEILSSAYALHPAFAEAEILELGADARPAFPDNLPRLRRRGSTLFANGLYRHGYLLAPAVARMAADHLQTGQTPEFMDENHA</sequence>
<dbReference type="Gene3D" id="3.30.9.10">
    <property type="entry name" value="D-Amino Acid Oxidase, subunit A, domain 2"/>
    <property type="match status" value="2"/>
</dbReference>
<comment type="catalytic activity">
    <reaction evidence="8">
        <text>a D-alpha-amino acid + O2 + H2O = a 2-oxocarboxylate + H2O2 + NH4(+)</text>
        <dbReference type="Rhea" id="RHEA:21816"/>
        <dbReference type="ChEBI" id="CHEBI:15377"/>
        <dbReference type="ChEBI" id="CHEBI:15379"/>
        <dbReference type="ChEBI" id="CHEBI:16240"/>
        <dbReference type="ChEBI" id="CHEBI:28938"/>
        <dbReference type="ChEBI" id="CHEBI:35179"/>
        <dbReference type="ChEBI" id="CHEBI:59871"/>
        <dbReference type="EC" id="1.4.3.3"/>
    </reaction>
    <physiologicalReaction direction="left-to-right" evidence="8">
        <dbReference type="Rhea" id="RHEA:21817"/>
    </physiologicalReaction>
</comment>
<evidence type="ECO:0000256" key="6">
    <source>
        <dbReference type="ARBA" id="ARBA00039101"/>
    </source>
</evidence>
<dbReference type="Pfam" id="PF01266">
    <property type="entry name" value="DAO"/>
    <property type="match status" value="1"/>
</dbReference>
<evidence type="ECO:0000256" key="8">
    <source>
        <dbReference type="ARBA" id="ARBA00049547"/>
    </source>
</evidence>
<evidence type="ECO:0000256" key="4">
    <source>
        <dbReference type="ARBA" id="ARBA00022827"/>
    </source>
</evidence>
<comment type="similarity">
    <text evidence="2">Belongs to the DAMOX/DASOX family.</text>
</comment>
<dbReference type="EMBL" id="VLKU01000007">
    <property type="protein sequence ID" value="TWI33431.1"/>
    <property type="molecule type" value="Genomic_DNA"/>
</dbReference>
<dbReference type="GO" id="GO:0071949">
    <property type="term" value="F:FAD binding"/>
    <property type="evidence" value="ECO:0007669"/>
    <property type="project" value="InterPro"/>
</dbReference>
<reference evidence="10 11" key="1">
    <citation type="journal article" date="2015" name="Stand. Genomic Sci.">
        <title>Genomic Encyclopedia of Bacterial and Archaeal Type Strains, Phase III: the genomes of soil and plant-associated and newly described type strains.</title>
        <authorList>
            <person name="Whitman W.B."/>
            <person name="Woyke T."/>
            <person name="Klenk H.P."/>
            <person name="Zhou Y."/>
            <person name="Lilburn T.G."/>
            <person name="Beck B.J."/>
            <person name="De Vos P."/>
            <person name="Vandamme P."/>
            <person name="Eisen J.A."/>
            <person name="Garrity G."/>
            <person name="Hugenholtz P."/>
            <person name="Kyrpides N.C."/>
        </authorList>
    </citation>
    <scope>NUCLEOTIDE SEQUENCE [LARGE SCALE GENOMIC DNA]</scope>
    <source>
        <strain evidence="10 11">CGMCC 1.5364</strain>
    </source>
</reference>
<dbReference type="InterPro" id="IPR036188">
    <property type="entry name" value="FAD/NAD-bd_sf"/>
</dbReference>
<dbReference type="EC" id="1.4.3.3" evidence="6"/>
<keyword evidence="3" id="KW-0285">Flavoprotein</keyword>
<protein>
    <recommendedName>
        <fullName evidence="7">D-amino-acid oxidase</fullName>
        <ecNumber evidence="6">1.4.3.3</ecNumber>
    </recommendedName>
</protein>
<dbReference type="PANTHER" id="PTHR11530:SF11">
    <property type="entry name" value="D-ASPARTATE OXIDASE"/>
    <property type="match status" value="1"/>
</dbReference>